<dbReference type="AlphaFoldDB" id="A0A8J5WJ04"/>
<accession>A0A8J5WJ04</accession>
<reference evidence="1" key="1">
    <citation type="journal article" date="2021" name="bioRxiv">
        <title>Whole Genome Assembly and Annotation of Northern Wild Rice, Zizania palustris L., Supports a Whole Genome Duplication in the Zizania Genus.</title>
        <authorList>
            <person name="Haas M."/>
            <person name="Kono T."/>
            <person name="Macchietto M."/>
            <person name="Millas R."/>
            <person name="McGilp L."/>
            <person name="Shao M."/>
            <person name="Duquette J."/>
            <person name="Hirsch C.N."/>
            <person name="Kimball J."/>
        </authorList>
    </citation>
    <scope>NUCLEOTIDE SEQUENCE</scope>
    <source>
        <tissue evidence="1">Fresh leaf tissue</tissue>
    </source>
</reference>
<comment type="caution">
    <text evidence="1">The sequence shown here is derived from an EMBL/GenBank/DDBJ whole genome shotgun (WGS) entry which is preliminary data.</text>
</comment>
<dbReference type="EMBL" id="JAAALK010000081">
    <property type="protein sequence ID" value="KAG8089451.1"/>
    <property type="molecule type" value="Genomic_DNA"/>
</dbReference>
<dbReference type="Proteomes" id="UP000729402">
    <property type="component" value="Unassembled WGS sequence"/>
</dbReference>
<reference evidence="1" key="2">
    <citation type="submission" date="2021-02" db="EMBL/GenBank/DDBJ databases">
        <authorList>
            <person name="Kimball J.A."/>
            <person name="Haas M.W."/>
            <person name="Macchietto M."/>
            <person name="Kono T."/>
            <person name="Duquette J."/>
            <person name="Shao M."/>
        </authorList>
    </citation>
    <scope>NUCLEOTIDE SEQUENCE</scope>
    <source>
        <tissue evidence="1">Fresh leaf tissue</tissue>
    </source>
</reference>
<name>A0A8J5WJ04_ZIZPA</name>
<evidence type="ECO:0000313" key="1">
    <source>
        <dbReference type="EMBL" id="KAG8089451.1"/>
    </source>
</evidence>
<organism evidence="1 2">
    <name type="scientific">Zizania palustris</name>
    <name type="common">Northern wild rice</name>
    <dbReference type="NCBI Taxonomy" id="103762"/>
    <lineage>
        <taxon>Eukaryota</taxon>
        <taxon>Viridiplantae</taxon>
        <taxon>Streptophyta</taxon>
        <taxon>Embryophyta</taxon>
        <taxon>Tracheophyta</taxon>
        <taxon>Spermatophyta</taxon>
        <taxon>Magnoliopsida</taxon>
        <taxon>Liliopsida</taxon>
        <taxon>Poales</taxon>
        <taxon>Poaceae</taxon>
        <taxon>BOP clade</taxon>
        <taxon>Oryzoideae</taxon>
        <taxon>Oryzeae</taxon>
        <taxon>Zizaniinae</taxon>
        <taxon>Zizania</taxon>
    </lineage>
</organism>
<proteinExistence type="predicted"/>
<protein>
    <submittedName>
        <fullName evidence="1">Uncharacterized protein</fullName>
    </submittedName>
</protein>
<sequence length="70" mass="7462">MEDAAAAALEPSSFPSTTTLWKACSTASVRRAFCQGILCPPSPERVAHSRPLRSARPSYPASCQIRPAVC</sequence>
<gene>
    <name evidence="1" type="ORF">GUJ93_ZPchr0011g28173</name>
</gene>
<evidence type="ECO:0000313" key="2">
    <source>
        <dbReference type="Proteomes" id="UP000729402"/>
    </source>
</evidence>
<keyword evidence="2" id="KW-1185">Reference proteome</keyword>